<feature type="compositionally biased region" description="Basic and acidic residues" evidence="2">
    <location>
        <begin position="1372"/>
        <end position="1382"/>
    </location>
</feature>
<dbReference type="GO" id="GO:0032467">
    <property type="term" value="P:positive regulation of cytokinesis"/>
    <property type="evidence" value="ECO:0007669"/>
    <property type="project" value="InterPro"/>
</dbReference>
<feature type="region of interest" description="Disordered" evidence="2">
    <location>
        <begin position="16"/>
        <end position="520"/>
    </location>
</feature>
<feature type="compositionally biased region" description="Basic and acidic residues" evidence="2">
    <location>
        <begin position="1186"/>
        <end position="1214"/>
    </location>
</feature>
<dbReference type="RefSeq" id="XP_038057194.1">
    <property type="nucleotide sequence ID" value="XM_038201266.1"/>
</dbReference>
<feature type="compositionally biased region" description="Basic and acidic residues" evidence="2">
    <location>
        <begin position="332"/>
        <end position="349"/>
    </location>
</feature>
<evidence type="ECO:0000256" key="1">
    <source>
        <dbReference type="SAM" id="Coils"/>
    </source>
</evidence>
<dbReference type="GO" id="GO:0005874">
    <property type="term" value="C:microtubule"/>
    <property type="evidence" value="ECO:0007669"/>
    <property type="project" value="InterPro"/>
</dbReference>
<feature type="compositionally biased region" description="Low complexity" evidence="2">
    <location>
        <begin position="894"/>
        <end position="904"/>
    </location>
</feature>
<dbReference type="GO" id="GO:0005813">
    <property type="term" value="C:centrosome"/>
    <property type="evidence" value="ECO:0007669"/>
    <property type="project" value="InterPro"/>
</dbReference>
<feature type="region of interest" description="Disordered" evidence="2">
    <location>
        <begin position="1611"/>
        <end position="1654"/>
    </location>
</feature>
<evidence type="ECO:0000313" key="5">
    <source>
        <dbReference type="Proteomes" id="UP000887568"/>
    </source>
</evidence>
<feature type="region of interest" description="Disordered" evidence="2">
    <location>
        <begin position="1562"/>
        <end position="1591"/>
    </location>
</feature>
<feature type="coiled-coil region" evidence="1">
    <location>
        <begin position="805"/>
        <end position="842"/>
    </location>
</feature>
<evidence type="ECO:0000313" key="4">
    <source>
        <dbReference type="EnsemblMetazoa" id="XP_038057194.1"/>
    </source>
</evidence>
<feature type="compositionally biased region" description="Basic and acidic residues" evidence="2">
    <location>
        <begin position="248"/>
        <end position="264"/>
    </location>
</feature>
<organism evidence="4 5">
    <name type="scientific">Patiria miniata</name>
    <name type="common">Bat star</name>
    <name type="synonym">Asterina miniata</name>
    <dbReference type="NCBI Taxonomy" id="46514"/>
    <lineage>
        <taxon>Eukaryota</taxon>
        <taxon>Metazoa</taxon>
        <taxon>Echinodermata</taxon>
        <taxon>Eleutherozoa</taxon>
        <taxon>Asterozoa</taxon>
        <taxon>Asteroidea</taxon>
        <taxon>Valvatacea</taxon>
        <taxon>Valvatida</taxon>
        <taxon>Asterinidae</taxon>
        <taxon>Patiria</taxon>
    </lineage>
</organism>
<feature type="region of interest" description="Disordered" evidence="2">
    <location>
        <begin position="1359"/>
        <end position="1387"/>
    </location>
</feature>
<feature type="compositionally biased region" description="Basic and acidic residues" evidence="2">
    <location>
        <begin position="367"/>
        <end position="389"/>
    </location>
</feature>
<feature type="compositionally biased region" description="Basic and acidic residues" evidence="2">
    <location>
        <begin position="16"/>
        <end position="32"/>
    </location>
</feature>
<feature type="compositionally biased region" description="Basic and acidic residues" evidence="2">
    <location>
        <begin position="289"/>
        <end position="321"/>
    </location>
</feature>
<feature type="compositionally biased region" description="Basic and acidic residues" evidence="2">
    <location>
        <begin position="1067"/>
        <end position="1076"/>
    </location>
</feature>
<reference evidence="4" key="1">
    <citation type="submission" date="2022-11" db="UniProtKB">
        <authorList>
            <consortium name="EnsemblMetazoa"/>
        </authorList>
    </citation>
    <scope>IDENTIFICATION</scope>
</reference>
<dbReference type="EnsemblMetazoa" id="XM_038201266.1">
    <property type="protein sequence ID" value="XP_038057194.1"/>
    <property type="gene ID" value="LOC119728857"/>
</dbReference>
<feature type="region of interest" description="Disordered" evidence="2">
    <location>
        <begin position="894"/>
        <end position="931"/>
    </location>
</feature>
<feature type="compositionally biased region" description="Basic and acidic residues" evidence="2">
    <location>
        <begin position="1692"/>
        <end position="1707"/>
    </location>
</feature>
<protein>
    <recommendedName>
        <fullName evidence="3">Centrosome and spindle pole-associated protein 1 C-terminal domain-containing protein</fullName>
    </recommendedName>
</protein>
<dbReference type="GeneID" id="119728857"/>
<dbReference type="GO" id="GO:0000922">
    <property type="term" value="C:spindle pole"/>
    <property type="evidence" value="ECO:0007669"/>
    <property type="project" value="InterPro"/>
</dbReference>
<feature type="compositionally biased region" description="Polar residues" evidence="2">
    <location>
        <begin position="680"/>
        <end position="696"/>
    </location>
</feature>
<feature type="compositionally biased region" description="Basic and acidic residues" evidence="2">
    <location>
        <begin position="72"/>
        <end position="97"/>
    </location>
</feature>
<feature type="domain" description="Centrosome and spindle pole-associated protein 1 C-terminal" evidence="3">
    <location>
        <begin position="1516"/>
        <end position="1569"/>
    </location>
</feature>
<feature type="compositionally biased region" description="Basic and acidic residues" evidence="2">
    <location>
        <begin position="201"/>
        <end position="211"/>
    </location>
</feature>
<feature type="compositionally biased region" description="Pro residues" evidence="2">
    <location>
        <begin position="478"/>
        <end position="489"/>
    </location>
</feature>
<feature type="compositionally biased region" description="Basic and acidic residues" evidence="2">
    <location>
        <begin position="1113"/>
        <end position="1131"/>
    </location>
</feature>
<sequence>MAEDIDRFIQEQKRQLARERNELQQESARKVLEPASSNNPGPGINGFKENIPPSDKGVALETSKALPVGSHDNLRNKLAKERHDEYQRFLEEKEKRSGTRSQPQAAVDGGSLNIPSRDSAKDRSRVARNKEYNEFLKNKGGSTSRKPRVGNDELSPGITHRGAAINPITGDPVAAAKPSPPAQPNSHPPSDLRAAAPPQDRFADIQTRREAASQTPRPILRDYDDRPPPGPPGGPRRGWGTPNPDYDEILRRKREEEARYRRYDDDLDYYQPRGGIRPSYSDPHLNRYPPEDGRYSRARNDYYDQEYDRRRVRFSDERNPNDRGYPPPSNVRYDRPPANRAPGDGRDVLSEPLAYDWNISRGGRSRTLPEMERQRSNVSRADDNTDSRPPRAKSATLSNDEVGIAIGNRDTASATRRKKDQYRKELEQQMKEAQEAKKREKQEGLRINATGANDPAKKAQGFGGYASSRGPSRTPVPNQQPPAQAPPPQQQAGNQPARYQPSFRNQAYPTGQGPPGPALGLEEAISRSRLGDAPMIERPFSLNTYQPPLNATSTDPYMYYGVRNPLDPDPDNIRTARTWIDSMSRSLSRTGGAIVGKDGDTFSAFMTDVEIAEANLVNQGVPRQPQTPRQQPAGVLTRYDGHQVQQPLTPRQGRRQTQNASQLSSPFATNEELENPPPVQNTITGRRTPRQHNQPKTVLKPPTITGVISGGAGPQQAKGKVSFTLPDPSELPHRGYDQLTQATRQFQQTYNRAAKAGVPVNNAPQENLSLLNASKTAQIRGESSIKNFVGDTTLSPRSLNDPKSYQAILKQQMEEKERKKRIEKEEQERYDAKLEAQAAEYNPWGKGGGGAPMRDNKGKIVADLRQLHQHNEQALNDPASTQLQLYADQPLAGNTTTTAAAVTADRSPRPGATEPQPVTSASKDPKDEYKEYLKQQVEDKKRREAALKEKIRLEEEKEERRLEQQRIKMQRDFEVEQQRMKDKEEEKVRQAQELERKIEEQKKEAEKKKHDVIEARRREGEEDRRKQEQAKNEQKERYSPPIPALRNKENQNPPRQSSPPIPTLRKKKEEEKKDSPRAANKIHGTPRQPPGSQREMDARPIKPAKADIYNRPYSKEKPSALDNPKTKDSPQTRDNPNANPNSNDNISSPWNELSPSQTPPQEELKREKENPLGNLWEYSQGPTGKTSEERARIFPDKEIPEKHAQLEALDKFRLPPESPSKSPLPRVISKENAALSPMEKLHTHKLREGDEAGDGRQGKDVQESQGKPLENPGKSTEFDLVDWLRSVDPDLVVYAPALAENGYKTEKTVRRMSRHTLLQFCPDMKHGHVEALLHEVDRIQTPATKKLLEEDRIRNNRGSWSEHAKVLAPNPRQKEPKNKPRIESPPGDTFTDFLIDVSKEPGPVKQNWQSDMYKKAVNIAEEHLLHVQQEQEGTSKDGPDGAGRDPRDVMTALSAMRRQLHSEQRRIQSQLDRNKEHDPYSGHKLSSRRASPQVDVFEVARHKAPVAVRREPLTHHAAAAEFSSLKNRESNSRLRLREQFPDQPSSDLTLEAQQRALLRHQQEKLDNLRRGAKSKRPLEEQMPSMDLRDLGRNDSPLLALESESAFIGINNGVADIPNTPPHRKKPPSPRRDYGEPSTSVAKPKDPLGSTMSFDNDTIDYLAQKNKDRNKALRQLEDNTSLVDPDDVLQRFMMRDSHDRPKSGKSEDLSLWLQPTVSDY</sequence>
<evidence type="ECO:0000259" key="3">
    <source>
        <dbReference type="Pfam" id="PF24578"/>
    </source>
</evidence>
<dbReference type="CTD" id="79848"/>
<feature type="compositionally biased region" description="Basic and acidic residues" evidence="2">
    <location>
        <begin position="422"/>
        <end position="444"/>
    </location>
</feature>
<accession>A0A914A0I1</accession>
<feature type="region of interest" description="Disordered" evidence="2">
    <location>
        <begin position="953"/>
        <end position="1275"/>
    </location>
</feature>
<proteinExistence type="predicted"/>
<dbReference type="EnsemblMetazoa" id="XM_038201267.1">
    <property type="protein sequence ID" value="XP_038057195.1"/>
    <property type="gene ID" value="LOC119728857"/>
</dbReference>
<feature type="compositionally biased region" description="Polar residues" evidence="2">
    <location>
        <begin position="645"/>
        <end position="668"/>
    </location>
</feature>
<dbReference type="Pfam" id="PF24578">
    <property type="entry name" value="CSPP1_C"/>
    <property type="match status" value="1"/>
</dbReference>
<dbReference type="InterPro" id="IPR026708">
    <property type="entry name" value="CSPP1"/>
</dbReference>
<feature type="region of interest" description="Disordered" evidence="2">
    <location>
        <begin position="1459"/>
        <end position="1493"/>
    </location>
</feature>
<dbReference type="Proteomes" id="UP000887568">
    <property type="component" value="Unplaced"/>
</dbReference>
<dbReference type="RefSeq" id="XP_038057195.1">
    <property type="nucleotide sequence ID" value="XM_038201267.1"/>
</dbReference>
<dbReference type="OrthoDB" id="10044099at2759"/>
<dbReference type="PANTHER" id="PTHR21616">
    <property type="entry name" value="CENTROSOME SPINDLE POLE ASSOCIATED PROTEIN"/>
    <property type="match status" value="1"/>
</dbReference>
<feature type="compositionally biased region" description="Low complexity" evidence="2">
    <location>
        <begin position="1135"/>
        <end position="1151"/>
    </location>
</feature>
<feature type="region of interest" description="Disordered" evidence="2">
    <location>
        <begin position="645"/>
        <end position="735"/>
    </location>
</feature>
<name>A0A914A0I1_PATMI</name>
<dbReference type="InterPro" id="IPR058191">
    <property type="entry name" value="CSPP1_C"/>
</dbReference>
<dbReference type="PANTHER" id="PTHR21616:SF2">
    <property type="entry name" value="CENTROSOME AND SPINDLE POLE-ASSOCIATED PROTEIN 1"/>
    <property type="match status" value="1"/>
</dbReference>
<feature type="compositionally biased region" description="Basic and acidic residues" evidence="2">
    <location>
        <begin position="118"/>
        <end position="137"/>
    </location>
</feature>
<feature type="compositionally biased region" description="Basic and acidic residues" evidence="2">
    <location>
        <begin position="1460"/>
        <end position="1481"/>
    </location>
</feature>
<evidence type="ECO:0000256" key="2">
    <source>
        <dbReference type="SAM" id="MobiDB-lite"/>
    </source>
</evidence>
<feature type="region of interest" description="Disordered" evidence="2">
    <location>
        <begin position="1692"/>
        <end position="1719"/>
    </location>
</feature>
<dbReference type="OMA" id="HIRNEGS"/>
<keyword evidence="5" id="KW-1185">Reference proteome</keyword>
<keyword evidence="1" id="KW-0175">Coiled coil</keyword>
<feature type="compositionally biased region" description="Pro residues" evidence="2">
    <location>
        <begin position="178"/>
        <end position="187"/>
    </location>
</feature>
<feature type="compositionally biased region" description="Basic and acidic residues" evidence="2">
    <location>
        <begin position="1246"/>
        <end position="1262"/>
    </location>
</feature>
<feature type="compositionally biased region" description="Basic and acidic residues" evidence="2">
    <location>
        <begin position="953"/>
        <end position="1038"/>
    </location>
</feature>